<evidence type="ECO:0000256" key="2">
    <source>
        <dbReference type="SAM" id="Phobius"/>
    </source>
</evidence>
<evidence type="ECO:0000256" key="1">
    <source>
        <dbReference type="ARBA" id="ARBA00004196"/>
    </source>
</evidence>
<dbReference type="EMBL" id="JAEAOA010000085">
    <property type="protein sequence ID" value="KAK3605034.1"/>
    <property type="molecule type" value="Genomic_DNA"/>
</dbReference>
<reference evidence="3" key="1">
    <citation type="journal article" date="2021" name="Genome Biol. Evol.">
        <title>A High-Quality Reference Genome for a Parasitic Bivalve with Doubly Uniparental Inheritance (Bivalvia: Unionida).</title>
        <authorList>
            <person name="Smith C.H."/>
        </authorList>
    </citation>
    <scope>NUCLEOTIDE SEQUENCE</scope>
    <source>
        <strain evidence="3">CHS0354</strain>
    </source>
</reference>
<accession>A0AAE0T764</accession>
<evidence type="ECO:0000313" key="3">
    <source>
        <dbReference type="EMBL" id="KAK3605034.1"/>
    </source>
</evidence>
<dbReference type="InterPro" id="IPR003961">
    <property type="entry name" value="FN3_dom"/>
</dbReference>
<feature type="transmembrane region" description="Helical" evidence="2">
    <location>
        <begin position="80"/>
        <end position="97"/>
    </location>
</feature>
<keyword evidence="2" id="KW-0812">Transmembrane</keyword>
<proteinExistence type="predicted"/>
<reference evidence="3" key="3">
    <citation type="submission" date="2023-05" db="EMBL/GenBank/DDBJ databases">
        <authorList>
            <person name="Smith C.H."/>
        </authorList>
    </citation>
    <scope>NUCLEOTIDE SEQUENCE</scope>
    <source>
        <strain evidence="3">CHS0354</strain>
        <tissue evidence="3">Mantle</tissue>
    </source>
</reference>
<comment type="caution">
    <text evidence="3">The sequence shown here is derived from an EMBL/GenBank/DDBJ whole genome shotgun (WGS) entry which is preliminary data.</text>
</comment>
<organism evidence="3 4">
    <name type="scientific">Potamilus streckersoni</name>
    <dbReference type="NCBI Taxonomy" id="2493646"/>
    <lineage>
        <taxon>Eukaryota</taxon>
        <taxon>Metazoa</taxon>
        <taxon>Spiralia</taxon>
        <taxon>Lophotrochozoa</taxon>
        <taxon>Mollusca</taxon>
        <taxon>Bivalvia</taxon>
        <taxon>Autobranchia</taxon>
        <taxon>Heteroconchia</taxon>
        <taxon>Palaeoheterodonta</taxon>
        <taxon>Unionida</taxon>
        <taxon>Unionoidea</taxon>
        <taxon>Unionidae</taxon>
        <taxon>Ambleminae</taxon>
        <taxon>Lampsilini</taxon>
        <taxon>Potamilus</taxon>
    </lineage>
</organism>
<keyword evidence="2" id="KW-1133">Transmembrane helix</keyword>
<dbReference type="InterPro" id="IPR042229">
    <property type="entry name" value="Listeria/Bacterioides_rpt_sf"/>
</dbReference>
<dbReference type="InterPro" id="IPR036116">
    <property type="entry name" value="FN3_sf"/>
</dbReference>
<dbReference type="Proteomes" id="UP001195483">
    <property type="component" value="Unassembled WGS sequence"/>
</dbReference>
<dbReference type="InterPro" id="IPR013378">
    <property type="entry name" value="InlB-like_B-rpt"/>
</dbReference>
<keyword evidence="2" id="KW-0472">Membrane</keyword>
<dbReference type="Pfam" id="PF09479">
    <property type="entry name" value="Flg_new"/>
    <property type="match status" value="1"/>
</dbReference>
<gene>
    <name evidence="3" type="ORF">CHS0354_000700</name>
</gene>
<dbReference type="Gene3D" id="2.60.40.4270">
    <property type="entry name" value="Listeria-Bacteroides repeat domain"/>
    <property type="match status" value="1"/>
</dbReference>
<reference evidence="3" key="2">
    <citation type="journal article" date="2021" name="Genome Biol. Evol.">
        <title>Developing a high-quality reference genome for a parasitic bivalve with doubly uniparental inheritance (Bivalvia: Unionida).</title>
        <authorList>
            <person name="Smith C.H."/>
        </authorList>
    </citation>
    <scope>NUCLEOTIDE SEQUENCE</scope>
    <source>
        <strain evidence="3">CHS0354</strain>
        <tissue evidence="3">Mantle</tissue>
    </source>
</reference>
<keyword evidence="4" id="KW-1185">Reference proteome</keyword>
<name>A0AAE0T764_9BIVA</name>
<protein>
    <submittedName>
        <fullName evidence="3">Uncharacterized protein</fullName>
    </submittedName>
</protein>
<dbReference type="SUPFAM" id="SSF49265">
    <property type="entry name" value="Fibronectin type III"/>
    <property type="match status" value="1"/>
</dbReference>
<sequence length="499" mass="54614">MKKKEHILRELEQWVNNFGYSVRYEKGSFTGGDCRVHEDKILLVNKFLPIEGRIATIAKAIERLDFKDNLSQKLKNRTRLKRLVLVPLLLALTFFAGECAAPTPIKFTITINANGGTDGATTTIEVESGKTATAPVSLPTRTSYVLFGWNTKADGSGTAFVFGTTIITADITIYAQWLEIATNINGTSYSHRGLAASSTHSYTVKACNTGGCSEASAAMSATTLTQVTAFELAKGDGTRDRYGAFKIAATATLNNYRLAVREASAAKPTAAEMEAGYHFKRNISSTPKYLIIANRLDKTNVPLFTWVEAGKSTDSLGTNMLLISKGLYDNTATGDNRFIEKSLLKPSTKYVLYGMEENGNAVAELLPFTTDNTQADITSTKSRLTDKSLNDVSFSIRKDEHLIIPLQSKVISTELSRLNGIKYQYIGDLQGIIFVINNNLPAHAFGGSAYTSGELWLWTGVNTANSDLLFKNTFFYLPKNSGAIYLNSDSKSFAMDQIL</sequence>
<dbReference type="CDD" id="cd00063">
    <property type="entry name" value="FN3"/>
    <property type="match status" value="1"/>
</dbReference>
<dbReference type="AlphaFoldDB" id="A0AAE0T764"/>
<comment type="subcellular location">
    <subcellularLocation>
        <location evidence="1">Cell envelope</location>
    </subcellularLocation>
</comment>
<evidence type="ECO:0000313" key="4">
    <source>
        <dbReference type="Proteomes" id="UP001195483"/>
    </source>
</evidence>